<dbReference type="AlphaFoldDB" id="A0A2D4NT88"/>
<keyword evidence="1" id="KW-1133">Transmembrane helix</keyword>
<keyword evidence="1" id="KW-0812">Transmembrane</keyword>
<name>A0A2D4NT88_MICSU</name>
<feature type="transmembrane region" description="Helical" evidence="1">
    <location>
        <begin position="86"/>
        <end position="105"/>
    </location>
</feature>
<protein>
    <submittedName>
        <fullName evidence="2">Uncharacterized protein</fullName>
    </submittedName>
</protein>
<organism evidence="2">
    <name type="scientific">Micrurus surinamensis</name>
    <name type="common">Surinam coral snake</name>
    <dbReference type="NCBI Taxonomy" id="129470"/>
    <lineage>
        <taxon>Eukaryota</taxon>
        <taxon>Metazoa</taxon>
        <taxon>Chordata</taxon>
        <taxon>Craniata</taxon>
        <taxon>Vertebrata</taxon>
        <taxon>Euteleostomi</taxon>
        <taxon>Lepidosauria</taxon>
        <taxon>Squamata</taxon>
        <taxon>Bifurcata</taxon>
        <taxon>Unidentata</taxon>
        <taxon>Episquamata</taxon>
        <taxon>Toxicofera</taxon>
        <taxon>Serpentes</taxon>
        <taxon>Colubroidea</taxon>
        <taxon>Elapidae</taxon>
        <taxon>Elapinae</taxon>
        <taxon>Micrurus</taxon>
    </lineage>
</organism>
<keyword evidence="1" id="KW-0472">Membrane</keyword>
<accession>A0A2D4NT88</accession>
<evidence type="ECO:0000313" key="2">
    <source>
        <dbReference type="EMBL" id="LAB48910.1"/>
    </source>
</evidence>
<evidence type="ECO:0000256" key="1">
    <source>
        <dbReference type="SAM" id="Phobius"/>
    </source>
</evidence>
<reference evidence="2" key="2">
    <citation type="submission" date="2017-11" db="EMBL/GenBank/DDBJ databases">
        <title>Coralsnake Venomics: Analyses of Venom Gland Transcriptomes and Proteomes of Six Brazilian Taxa.</title>
        <authorList>
            <person name="Aird S.D."/>
            <person name="Jorge da Silva N."/>
            <person name="Qiu L."/>
            <person name="Villar-Briones A."/>
            <person name="Aparecida-Saddi V."/>
            <person name="Campos-Telles M.P."/>
            <person name="Grau M."/>
            <person name="Mikheyev A.S."/>
        </authorList>
    </citation>
    <scope>NUCLEOTIDE SEQUENCE</scope>
    <source>
        <tissue evidence="2">Venom_gland</tissue>
    </source>
</reference>
<sequence length="110" mass="12876">MADTKGITQLIPCTKTGKQSLMSGTIVTIIYYYLLLFVFSNVLKMLVFYSFFLFVFFEAEEHNLKKNTLFSTVLRLYSQMTYVIPLYYFNGATDTVAYFSVFFFIKNKLL</sequence>
<proteinExistence type="predicted"/>
<dbReference type="EMBL" id="IACN01009744">
    <property type="protein sequence ID" value="LAB48910.1"/>
    <property type="molecule type" value="Transcribed_RNA"/>
</dbReference>
<dbReference type="EMBL" id="IACN01009743">
    <property type="protein sequence ID" value="LAB48907.1"/>
    <property type="molecule type" value="Transcribed_RNA"/>
</dbReference>
<feature type="transmembrane region" description="Helical" evidence="1">
    <location>
        <begin position="30"/>
        <end position="57"/>
    </location>
</feature>
<reference evidence="2" key="1">
    <citation type="submission" date="2017-07" db="EMBL/GenBank/DDBJ databases">
        <authorList>
            <person name="Mikheyev A."/>
            <person name="Grau M."/>
        </authorList>
    </citation>
    <scope>NUCLEOTIDE SEQUENCE</scope>
    <source>
        <tissue evidence="2">Venom_gland</tissue>
    </source>
</reference>